<name>U5CND1_CALSX</name>
<dbReference type="RefSeq" id="WP_022588339.1">
    <property type="nucleotide sequence ID" value="NZ_AXDC01000029.1"/>
</dbReference>
<evidence type="ECO:0000313" key="1">
    <source>
        <dbReference type="EMBL" id="ERM91503.1"/>
    </source>
</evidence>
<sequence length="185" mass="21173">MISLQTVKKQVTELSSLLEKEANLEYQAALRFAEYRYRNYVPLSPNLIPALSKIVKNVLAESDDIIFLNKSEFMNSVIKNINSMSKNSKLKQELKNNPDSVMQSIDLLLERQIAVIKVKQGQTETKELQRAVALFLITTYSEKAMYVLGHENNLELTPKEIAEKVLELLKEEESISDDELKRIAL</sequence>
<evidence type="ECO:0000313" key="2">
    <source>
        <dbReference type="Proteomes" id="UP000016856"/>
    </source>
</evidence>
<dbReference type="Proteomes" id="UP000016856">
    <property type="component" value="Unassembled WGS sequence"/>
</dbReference>
<dbReference type="PATRIC" id="fig|1388761.3.peg.2024"/>
<comment type="caution">
    <text evidence="1">The sequence shown here is derived from an EMBL/GenBank/DDBJ whole genome shotgun (WGS) entry which is preliminary data.</text>
</comment>
<reference evidence="1 2" key="1">
    <citation type="journal article" date="2013" name="Genome Announc.">
        <title>Draft Genome Sequence of an Anaerobic and Extremophilic Bacterium, Caldanaerobacter yonseiensis, Isolated from a Geothermal Hot Stream.</title>
        <authorList>
            <person name="Lee S.J."/>
            <person name="Lee Y.J."/>
            <person name="Park G.S."/>
            <person name="Kim B.C."/>
            <person name="Lee S.J."/>
            <person name="Shin J.H."/>
            <person name="Lee D.W."/>
        </authorList>
    </citation>
    <scope>NUCLEOTIDE SEQUENCE [LARGE SCALE GENOMIC DNA]</scope>
    <source>
        <strain evidence="1 2">KB-1</strain>
    </source>
</reference>
<proteinExistence type="predicted"/>
<dbReference type="AlphaFoldDB" id="U5CND1"/>
<organism evidence="1 2">
    <name type="scientific">Caldanaerobacter subterraneus subsp. yonseiensis KB-1</name>
    <dbReference type="NCBI Taxonomy" id="1388761"/>
    <lineage>
        <taxon>Bacteria</taxon>
        <taxon>Bacillati</taxon>
        <taxon>Bacillota</taxon>
        <taxon>Clostridia</taxon>
        <taxon>Thermoanaerobacterales</taxon>
        <taxon>Thermoanaerobacteraceae</taxon>
        <taxon>Caldanaerobacter</taxon>
    </lineage>
</organism>
<protein>
    <submittedName>
        <fullName evidence="1">Uncharacterized protein</fullName>
    </submittedName>
</protein>
<gene>
    <name evidence="1" type="ORF">O163_10030</name>
</gene>
<accession>U5CND1</accession>
<dbReference type="EMBL" id="AXDC01000029">
    <property type="protein sequence ID" value="ERM91503.1"/>
    <property type="molecule type" value="Genomic_DNA"/>
</dbReference>